<protein>
    <submittedName>
        <fullName evidence="4">Armadillo-type protein</fullName>
    </submittedName>
</protein>
<feature type="region of interest" description="Disordered" evidence="3">
    <location>
        <begin position="1"/>
        <end position="78"/>
    </location>
</feature>
<dbReference type="OrthoDB" id="340346at2759"/>
<sequence>MMSDHPRPPAPNHIPLPPPPTFSSFGLVATPDDGASPYLQFHTAPSSPFSELASPHSPGLAFYTPPTSPRADQPAPARSITPPVLQITIPQGPPLQPIPGPTDDPFPTADIPIDLALDDEGLSTLEKIYLFSRSKAIFHRVFIAHALPSFLEQVSPQEAIEYVLPLLSGLAMDEDEQVKEALAAELVPVIWWFFTRCQIIPDDLRTEETIYPSLTCTTTISVQAFTPILGTLLLSSNPLVGGAARYAVVDLLSRMNKADLHEFQGSPTSILALSPETEEDEVDNWMIGLFLREEREMFRNEILQQVVIGMGRLDVEPDEKYDGITEDLPDQWHESNSERSVGVVTPGEQGNGEDGVSSPHEQERERSEGVKVKSDVNPYFPVLASPFSVPSPSSSAGSTPSSTGTTGSLSSSSSSPGATYVISSSKRSSSELDDIDSTGKINVTPPISSLHTSSNTPVDDQSSSDLLPDDWIPSAPRPSHATLPLPSQLPSQERWPSADLPGGAPDLLAERRHYSIGDFGSHSSYSVLGENGYFEDGSEDDEQDEQAAVGRLSSMSLMAAVTASGPLAEETKEAFVKEVERVGRDPVYWVRREASFALGALAKVVPEEVVICTLIPLFDTLRKDNVWHVRHSALFALPAILSRLSPHQRQSLALDTILTLSTDDSATVRSGVLEALGEVLYTFHADEGGPPKKLLHLFLGRKEDRRVRDGQQALSIQRSPHRTHRRSATKENPLESFYTDPERPLVCAFNYPAVALTLGRGRWVELRDVYLDISANRATKVRRTLAASLGQLAKIIGEEHAQHDLMDIWWDSIRCEEEEVREKAVECISLFIQNLGTVAGASIIQGLVTVWDEGTLKGWREREGIMGALVNLITLNNSKSALGISELLRRGLQDNVAAVRGRAVSVLPLIWTELSSRWPSVQLQLEAELQLLAHSSLHRRRMTFVACQEALITQNPNMFLDEHFWLSLSILADDPIIGVRIGIARLLSFVSGTLLSKSQPIPAPLHNLVLRLSHDSSHEVQSYVPGPFIARRHDKEPLPPTNPNANNRHVTNISTFSRPPRTSLHWSPTHQLFTKVQGSWDHPTADNDLPHAERTFTGSRSSDMTDVDRTDVPQVLGQFPSFRTNRSPVSEITPTIGPRSLISLPIESHDGAEGAFNISSHDMDANSNTSILSVPAG</sequence>
<feature type="region of interest" description="Disordered" evidence="3">
    <location>
        <begin position="709"/>
        <end position="730"/>
    </location>
</feature>
<evidence type="ECO:0000256" key="3">
    <source>
        <dbReference type="SAM" id="MobiDB-lite"/>
    </source>
</evidence>
<feature type="region of interest" description="Disordered" evidence="3">
    <location>
        <begin position="388"/>
        <end position="506"/>
    </location>
</feature>
<evidence type="ECO:0000256" key="1">
    <source>
        <dbReference type="ARBA" id="ARBA00022737"/>
    </source>
</evidence>
<name>A0A9P5XTF0_9AGAR</name>
<feature type="compositionally biased region" description="Basic and acidic residues" evidence="3">
    <location>
        <begin position="360"/>
        <end position="374"/>
    </location>
</feature>
<keyword evidence="1" id="KW-0677">Repeat</keyword>
<keyword evidence="5" id="KW-1185">Reference proteome</keyword>
<evidence type="ECO:0000313" key="5">
    <source>
        <dbReference type="Proteomes" id="UP000807353"/>
    </source>
</evidence>
<reference evidence="4" key="1">
    <citation type="submission" date="2020-11" db="EMBL/GenBank/DDBJ databases">
        <authorList>
            <consortium name="DOE Joint Genome Institute"/>
            <person name="Ahrendt S."/>
            <person name="Riley R."/>
            <person name="Andreopoulos W."/>
            <person name="Labutti K."/>
            <person name="Pangilinan J."/>
            <person name="Ruiz-Duenas F.J."/>
            <person name="Barrasa J.M."/>
            <person name="Sanchez-Garcia M."/>
            <person name="Camarero S."/>
            <person name="Miyauchi S."/>
            <person name="Serrano A."/>
            <person name="Linde D."/>
            <person name="Babiker R."/>
            <person name="Drula E."/>
            <person name="Ayuso-Fernandez I."/>
            <person name="Pacheco R."/>
            <person name="Padilla G."/>
            <person name="Ferreira P."/>
            <person name="Barriuso J."/>
            <person name="Kellner H."/>
            <person name="Castanera R."/>
            <person name="Alfaro M."/>
            <person name="Ramirez L."/>
            <person name="Pisabarro A.G."/>
            <person name="Kuo A."/>
            <person name="Tritt A."/>
            <person name="Lipzen A."/>
            <person name="He G."/>
            <person name="Yan M."/>
            <person name="Ng V."/>
            <person name="Cullen D."/>
            <person name="Martin F."/>
            <person name="Rosso M.-N."/>
            <person name="Henrissat B."/>
            <person name="Hibbett D."/>
            <person name="Martinez A.T."/>
            <person name="Grigoriev I.V."/>
        </authorList>
    </citation>
    <scope>NUCLEOTIDE SEQUENCE</scope>
    <source>
        <strain evidence="4">CBS 247.69</strain>
    </source>
</reference>
<dbReference type="EMBL" id="MU150419">
    <property type="protein sequence ID" value="KAF9456525.1"/>
    <property type="molecule type" value="Genomic_DNA"/>
</dbReference>
<feature type="compositionally biased region" description="Low complexity" evidence="3">
    <location>
        <begin position="388"/>
        <end position="427"/>
    </location>
</feature>
<dbReference type="Proteomes" id="UP000807353">
    <property type="component" value="Unassembled WGS sequence"/>
</dbReference>
<evidence type="ECO:0000256" key="2">
    <source>
        <dbReference type="PROSITE-ProRule" id="PRU00103"/>
    </source>
</evidence>
<dbReference type="PANTHER" id="PTHR10648">
    <property type="entry name" value="SERINE/THREONINE-PROTEIN PHOSPHATASE PP2A 65 KDA REGULATORY SUBUNIT"/>
    <property type="match status" value="1"/>
</dbReference>
<feature type="region of interest" description="Disordered" evidence="3">
    <location>
        <begin position="320"/>
        <end position="374"/>
    </location>
</feature>
<accession>A0A9P5XTF0</accession>
<feature type="compositionally biased region" description="Pro residues" evidence="3">
    <location>
        <begin position="8"/>
        <end position="21"/>
    </location>
</feature>
<gene>
    <name evidence="4" type="ORF">BDZ94DRAFT_1275423</name>
</gene>
<dbReference type="SUPFAM" id="SSF48371">
    <property type="entry name" value="ARM repeat"/>
    <property type="match status" value="1"/>
</dbReference>
<dbReference type="GO" id="GO:0005737">
    <property type="term" value="C:cytoplasm"/>
    <property type="evidence" value="ECO:0007669"/>
    <property type="project" value="TreeGrafter"/>
</dbReference>
<dbReference type="InterPro" id="IPR021133">
    <property type="entry name" value="HEAT_type_2"/>
</dbReference>
<dbReference type="PROSITE" id="PS50077">
    <property type="entry name" value="HEAT_REPEAT"/>
    <property type="match status" value="2"/>
</dbReference>
<feature type="repeat" description="HEAT" evidence="2">
    <location>
        <begin position="766"/>
        <end position="804"/>
    </location>
</feature>
<feature type="compositionally biased region" description="Low complexity" evidence="3">
    <location>
        <begin position="459"/>
        <end position="470"/>
    </location>
</feature>
<dbReference type="PANTHER" id="PTHR10648:SF1">
    <property type="entry name" value="SERINE_THREONINE-PROTEIN PHOSPHATASE 4 REGULATORY SUBUNIT 1"/>
    <property type="match status" value="1"/>
</dbReference>
<proteinExistence type="predicted"/>
<organism evidence="4 5">
    <name type="scientific">Collybia nuda</name>
    <dbReference type="NCBI Taxonomy" id="64659"/>
    <lineage>
        <taxon>Eukaryota</taxon>
        <taxon>Fungi</taxon>
        <taxon>Dikarya</taxon>
        <taxon>Basidiomycota</taxon>
        <taxon>Agaricomycotina</taxon>
        <taxon>Agaricomycetes</taxon>
        <taxon>Agaricomycetidae</taxon>
        <taxon>Agaricales</taxon>
        <taxon>Tricholomatineae</taxon>
        <taxon>Clitocybaceae</taxon>
        <taxon>Collybia</taxon>
    </lineage>
</organism>
<comment type="caution">
    <text evidence="4">The sequence shown here is derived from an EMBL/GenBank/DDBJ whole genome shotgun (WGS) entry which is preliminary data.</text>
</comment>
<dbReference type="InterPro" id="IPR016024">
    <property type="entry name" value="ARM-type_fold"/>
</dbReference>
<feature type="region of interest" description="Disordered" evidence="3">
    <location>
        <begin position="1086"/>
        <end position="1108"/>
    </location>
</feature>
<feature type="compositionally biased region" description="Polar residues" evidence="3">
    <location>
        <begin position="439"/>
        <end position="458"/>
    </location>
</feature>
<dbReference type="Gene3D" id="1.25.10.10">
    <property type="entry name" value="Leucine-rich Repeat Variant"/>
    <property type="match status" value="1"/>
</dbReference>
<dbReference type="InterPro" id="IPR011989">
    <property type="entry name" value="ARM-like"/>
</dbReference>
<feature type="repeat" description="HEAT" evidence="2">
    <location>
        <begin position="614"/>
        <end position="652"/>
    </location>
</feature>
<dbReference type="GO" id="GO:0019888">
    <property type="term" value="F:protein phosphatase regulator activity"/>
    <property type="evidence" value="ECO:0007669"/>
    <property type="project" value="TreeGrafter"/>
</dbReference>
<dbReference type="InterPro" id="IPR051023">
    <property type="entry name" value="PP2A_Regulatory_Subunit_A"/>
</dbReference>
<dbReference type="AlphaFoldDB" id="A0A9P5XTF0"/>
<evidence type="ECO:0000313" key="4">
    <source>
        <dbReference type="EMBL" id="KAF9456525.1"/>
    </source>
</evidence>